<gene>
    <name evidence="3" type="ORF">BU24DRAFT_19608</name>
</gene>
<evidence type="ECO:0000313" key="3">
    <source>
        <dbReference type="EMBL" id="KAF2021351.1"/>
    </source>
</evidence>
<keyword evidence="4" id="KW-1185">Reference proteome</keyword>
<keyword evidence="1" id="KW-1133">Transmembrane helix</keyword>
<evidence type="ECO:0000313" key="4">
    <source>
        <dbReference type="Proteomes" id="UP000799778"/>
    </source>
</evidence>
<dbReference type="GeneID" id="54279154"/>
<reference evidence="3" key="1">
    <citation type="journal article" date="2020" name="Stud. Mycol.">
        <title>101 Dothideomycetes genomes: a test case for predicting lifestyles and emergence of pathogens.</title>
        <authorList>
            <person name="Haridas S."/>
            <person name="Albert R."/>
            <person name="Binder M."/>
            <person name="Bloem J."/>
            <person name="Labutti K."/>
            <person name="Salamov A."/>
            <person name="Andreopoulos B."/>
            <person name="Baker S."/>
            <person name="Barry K."/>
            <person name="Bills G."/>
            <person name="Bluhm B."/>
            <person name="Cannon C."/>
            <person name="Castanera R."/>
            <person name="Culley D."/>
            <person name="Daum C."/>
            <person name="Ezra D."/>
            <person name="Gonzalez J."/>
            <person name="Henrissat B."/>
            <person name="Kuo A."/>
            <person name="Liang C."/>
            <person name="Lipzen A."/>
            <person name="Lutzoni F."/>
            <person name="Magnuson J."/>
            <person name="Mondo S."/>
            <person name="Nolan M."/>
            <person name="Ohm R."/>
            <person name="Pangilinan J."/>
            <person name="Park H.-J."/>
            <person name="Ramirez L."/>
            <person name="Alfaro M."/>
            <person name="Sun H."/>
            <person name="Tritt A."/>
            <person name="Yoshinaga Y."/>
            <person name="Zwiers L.-H."/>
            <person name="Turgeon B."/>
            <person name="Goodwin S."/>
            <person name="Spatafora J."/>
            <person name="Crous P."/>
            <person name="Grigoriev I."/>
        </authorList>
    </citation>
    <scope>NUCLEOTIDE SEQUENCE</scope>
    <source>
        <strain evidence="3">CBS 175.79</strain>
    </source>
</reference>
<accession>A0A6A5Y9D4</accession>
<dbReference type="EMBL" id="ML978066">
    <property type="protein sequence ID" value="KAF2021351.1"/>
    <property type="molecule type" value="Genomic_DNA"/>
</dbReference>
<dbReference type="InterPro" id="IPR005607">
    <property type="entry name" value="BSD_dom"/>
</dbReference>
<dbReference type="RefSeq" id="XP_033389690.1">
    <property type="nucleotide sequence ID" value="XM_033521757.1"/>
</dbReference>
<dbReference type="PANTHER" id="PTHR34414">
    <property type="entry name" value="HET DOMAIN-CONTAINING PROTEIN-RELATED"/>
    <property type="match status" value="1"/>
</dbReference>
<dbReference type="PANTHER" id="PTHR34414:SF1">
    <property type="entry name" value="SUBTILISIN-LIKE SERINE PROTEASE"/>
    <property type="match status" value="1"/>
</dbReference>
<keyword evidence="1" id="KW-0472">Membrane</keyword>
<name>A0A6A5Y9D4_9PLEO</name>
<organism evidence="3 4">
    <name type="scientific">Aaosphaeria arxii CBS 175.79</name>
    <dbReference type="NCBI Taxonomy" id="1450172"/>
    <lineage>
        <taxon>Eukaryota</taxon>
        <taxon>Fungi</taxon>
        <taxon>Dikarya</taxon>
        <taxon>Ascomycota</taxon>
        <taxon>Pezizomycotina</taxon>
        <taxon>Dothideomycetes</taxon>
        <taxon>Pleosporomycetidae</taxon>
        <taxon>Pleosporales</taxon>
        <taxon>Pleosporales incertae sedis</taxon>
        <taxon>Aaosphaeria</taxon>
    </lineage>
</organism>
<feature type="domain" description="BSD" evidence="2">
    <location>
        <begin position="62"/>
        <end position="124"/>
    </location>
</feature>
<dbReference type="InterPro" id="IPR046536">
    <property type="entry name" value="DUF6601"/>
</dbReference>
<keyword evidence="1" id="KW-0812">Transmembrane</keyword>
<proteinExistence type="predicted"/>
<evidence type="ECO:0000256" key="1">
    <source>
        <dbReference type="SAM" id="Phobius"/>
    </source>
</evidence>
<evidence type="ECO:0000259" key="2">
    <source>
        <dbReference type="PROSITE" id="PS50858"/>
    </source>
</evidence>
<sequence length="338" mass="39331">MAPNPPFPRGSALDKQSLEIIDYIPDHPSITLQQDHVRMFLEAELATKILDRMYEWLWLCATKDSTRIDTLHEHVLKGRTVLVTEDPALHLVWFNDSICVKPMPLALMNHDFWTRFLAAQDEDEKTGQDASMFDPKVALGFLRSYGRIIKHRSDLAIAIEKGLLPKDFEWLDWERFIGGTRTIEDHEVARRYHFGQFRLSRLNLLIRFVRPRDRDDRGNNRHYYTMYWSTAAYLRQFVEAGLFVFASISLILSAMQVVLSLPGEPDTRVWIRNSSDMSLAFWGFCVMVLVGLALSWLLLLGGPVFYMTAQQIFGYQKKRLFDRKNQNLADNKIENEQA</sequence>
<dbReference type="Pfam" id="PF20246">
    <property type="entry name" value="DUF6601"/>
    <property type="match status" value="1"/>
</dbReference>
<feature type="transmembrane region" description="Helical" evidence="1">
    <location>
        <begin position="279"/>
        <end position="309"/>
    </location>
</feature>
<feature type="transmembrane region" description="Helical" evidence="1">
    <location>
        <begin position="237"/>
        <end position="259"/>
    </location>
</feature>
<dbReference type="PROSITE" id="PS50858">
    <property type="entry name" value="BSD"/>
    <property type="match status" value="1"/>
</dbReference>
<dbReference type="OrthoDB" id="5086500at2759"/>
<protein>
    <recommendedName>
        <fullName evidence="2">BSD domain-containing protein</fullName>
    </recommendedName>
</protein>
<dbReference type="AlphaFoldDB" id="A0A6A5Y9D4"/>
<dbReference type="Proteomes" id="UP000799778">
    <property type="component" value="Unassembled WGS sequence"/>
</dbReference>